<organism evidence="2 3">
    <name type="scientific">Actinosynnema mirum (strain ATCC 29888 / DSM 43827 / JCM 3225 / NBRC 14064 / NCIMB 13271 / NRRL B-12336 / IMRU 3971 / 101)</name>
    <dbReference type="NCBI Taxonomy" id="446462"/>
    <lineage>
        <taxon>Bacteria</taxon>
        <taxon>Bacillati</taxon>
        <taxon>Actinomycetota</taxon>
        <taxon>Actinomycetes</taxon>
        <taxon>Pseudonocardiales</taxon>
        <taxon>Pseudonocardiaceae</taxon>
        <taxon>Actinosynnema</taxon>
    </lineage>
</organism>
<dbReference type="Pfam" id="PF01370">
    <property type="entry name" value="Epimerase"/>
    <property type="match status" value="1"/>
</dbReference>
<dbReference type="GO" id="GO:0004029">
    <property type="term" value="F:aldehyde dehydrogenase (NAD+) activity"/>
    <property type="evidence" value="ECO:0007669"/>
    <property type="project" value="TreeGrafter"/>
</dbReference>
<keyword evidence="3" id="KW-1185">Reference proteome</keyword>
<dbReference type="InterPro" id="IPR036291">
    <property type="entry name" value="NAD(P)-bd_dom_sf"/>
</dbReference>
<dbReference type="RefSeq" id="WP_015804672.1">
    <property type="nucleotide sequence ID" value="NC_013093.1"/>
</dbReference>
<dbReference type="GO" id="GO:0005737">
    <property type="term" value="C:cytoplasm"/>
    <property type="evidence" value="ECO:0007669"/>
    <property type="project" value="TreeGrafter"/>
</dbReference>
<dbReference type="Gene3D" id="3.40.50.720">
    <property type="entry name" value="NAD(P)-binding Rossmann-like Domain"/>
    <property type="match status" value="1"/>
</dbReference>
<dbReference type="HOGENOM" id="CLU_007383_12_3_11"/>
<dbReference type="eggNOG" id="COG0451">
    <property type="taxonomic scope" value="Bacteria"/>
</dbReference>
<dbReference type="InterPro" id="IPR051783">
    <property type="entry name" value="NAD(P)-dependent_oxidoreduct"/>
</dbReference>
<protein>
    <submittedName>
        <fullName evidence="2">NAD-dependent epimerase/dehydratase</fullName>
    </submittedName>
</protein>
<reference evidence="2 3" key="1">
    <citation type="journal article" date="2009" name="Stand. Genomic Sci.">
        <title>Complete genome sequence of Actinosynnema mirum type strain (101).</title>
        <authorList>
            <person name="Land M."/>
            <person name="Lapidus A."/>
            <person name="Mayilraj S."/>
            <person name="Chen F."/>
            <person name="Copeland A."/>
            <person name="Del Rio T.G."/>
            <person name="Nolan M."/>
            <person name="Lucas S."/>
            <person name="Tice H."/>
            <person name="Cheng J.F."/>
            <person name="Chertkov O."/>
            <person name="Bruce D."/>
            <person name="Goodwin L."/>
            <person name="Pitluck S."/>
            <person name="Rohde M."/>
            <person name="Goker M."/>
            <person name="Pati A."/>
            <person name="Ivanova N."/>
            <person name="Mavromatis K."/>
            <person name="Chen A."/>
            <person name="Palaniappan K."/>
            <person name="Hauser L."/>
            <person name="Chang Y.J."/>
            <person name="Jeffries C.C."/>
            <person name="Brettin T."/>
            <person name="Detter J.C."/>
            <person name="Han C."/>
            <person name="Chain P."/>
            <person name="Tindall B.J."/>
            <person name="Bristow J."/>
            <person name="Eisen J.A."/>
            <person name="Markowitz V."/>
            <person name="Hugenholtz P."/>
            <person name="Kyrpides N.C."/>
            <person name="Klenk H.P."/>
        </authorList>
    </citation>
    <scope>NUCLEOTIDE SEQUENCE [LARGE SCALE GENOMIC DNA]</scope>
    <source>
        <strain evidence="3">ATCC 29888 / DSM 43827 / JCM 3225 / NBRC 14064 / NCIMB 13271 / NRRL B-12336 / IMRU 3971 / 101</strain>
    </source>
</reference>
<gene>
    <name evidence="2" type="ordered locus">Amir_5980</name>
</gene>
<name>C6WF12_ACTMD</name>
<dbReference type="OrthoDB" id="9774199at2"/>
<dbReference type="PANTHER" id="PTHR48079:SF6">
    <property type="entry name" value="NAD(P)-BINDING DOMAIN-CONTAINING PROTEIN-RELATED"/>
    <property type="match status" value="1"/>
</dbReference>
<dbReference type="KEGG" id="ami:Amir_5980"/>
<dbReference type="AlphaFoldDB" id="C6WF12"/>
<feature type="domain" description="NAD-dependent epimerase/dehydratase" evidence="1">
    <location>
        <begin position="3"/>
        <end position="215"/>
    </location>
</feature>
<dbReference type="SUPFAM" id="SSF51735">
    <property type="entry name" value="NAD(P)-binding Rossmann-fold domains"/>
    <property type="match status" value="1"/>
</dbReference>
<dbReference type="EMBL" id="CP001630">
    <property type="protein sequence ID" value="ACU39787.1"/>
    <property type="molecule type" value="Genomic_DNA"/>
</dbReference>
<accession>C6WF12</accession>
<sequence>MKILVIGATGYVGSRLAPALRRAGHTVLGLTRDPASPRARALAAAEVIPVAGELGDPASYRAHLAGVDAVVHLAMDLGDPAGSDRALFAELLDAGSPHLVYTTGCSSYGRVDAPVLDETTPGNPDSPLAFRFALERELAATGLPHTVLRPGFVYGGDARTSQSGNWFAAGRDGRAVFFGDRARSWTWVHVDDLVDACTAAVDLLAEVDGEVFCVGEEDAPTALEVFTACVRAAGHTGPVEFAPITEAGWLDQAADQDEVMTSAKARRLLGWTPRRTGVLADVDTYFTAWASA</sequence>
<evidence type="ECO:0000259" key="1">
    <source>
        <dbReference type="Pfam" id="PF01370"/>
    </source>
</evidence>
<dbReference type="PANTHER" id="PTHR48079">
    <property type="entry name" value="PROTEIN YEEZ"/>
    <property type="match status" value="1"/>
</dbReference>
<proteinExistence type="predicted"/>
<dbReference type="InterPro" id="IPR001509">
    <property type="entry name" value="Epimerase_deHydtase"/>
</dbReference>
<evidence type="ECO:0000313" key="3">
    <source>
        <dbReference type="Proteomes" id="UP000002213"/>
    </source>
</evidence>
<dbReference type="Proteomes" id="UP000002213">
    <property type="component" value="Chromosome"/>
</dbReference>
<evidence type="ECO:0000313" key="2">
    <source>
        <dbReference type="EMBL" id="ACU39787.1"/>
    </source>
</evidence>
<dbReference type="STRING" id="446462.Amir_5980"/>